<gene>
    <name evidence="2" type="ORF">BN946_scf185032.g3</name>
</gene>
<accession>A0A060SUQ8</accession>
<dbReference type="EMBL" id="CCBP010000515">
    <property type="protein sequence ID" value="CDO77851.1"/>
    <property type="molecule type" value="Genomic_DNA"/>
</dbReference>
<dbReference type="OrthoDB" id="1862401at2759"/>
<evidence type="ECO:0008006" key="4">
    <source>
        <dbReference type="Google" id="ProtNLM"/>
    </source>
</evidence>
<protein>
    <recommendedName>
        <fullName evidence="4">Choline/carnitine acyltransferase domain-containing protein</fullName>
    </recommendedName>
</protein>
<reference evidence="2" key="1">
    <citation type="submission" date="2014-01" db="EMBL/GenBank/DDBJ databases">
        <title>The genome of the white-rot fungus Pycnoporus cinnabarinus: a basidiomycete model with a versatile arsenal for lignocellulosic biomass breakdown.</title>
        <authorList>
            <person name="Levasseur A."/>
            <person name="Lomascolo A."/>
            <person name="Ruiz-Duenas F.J."/>
            <person name="Uzan E."/>
            <person name="Piumi F."/>
            <person name="Kues U."/>
            <person name="Ram A.F.J."/>
            <person name="Murat C."/>
            <person name="Haon M."/>
            <person name="Benoit I."/>
            <person name="Arfi Y."/>
            <person name="Chevret D."/>
            <person name="Drula E."/>
            <person name="Kwon M.J."/>
            <person name="Gouret P."/>
            <person name="Lesage-Meessen L."/>
            <person name="Lombard V."/>
            <person name="Mariette J."/>
            <person name="Noirot C."/>
            <person name="Park J."/>
            <person name="Patyshakuliyeva A."/>
            <person name="Wieneger R.A.B."/>
            <person name="Wosten H.A.B."/>
            <person name="Martin F."/>
            <person name="Coutinho P.M."/>
            <person name="de Vries R."/>
            <person name="Martinez A.T."/>
            <person name="Klopp C."/>
            <person name="Pontarotti P."/>
            <person name="Henrissat B."/>
            <person name="Record E."/>
        </authorList>
    </citation>
    <scope>NUCLEOTIDE SEQUENCE [LARGE SCALE GENOMIC DNA]</scope>
    <source>
        <strain evidence="2">BRFM137</strain>
    </source>
</reference>
<proteinExistence type="predicted"/>
<evidence type="ECO:0000313" key="2">
    <source>
        <dbReference type="EMBL" id="CDO77851.1"/>
    </source>
</evidence>
<dbReference type="Gene3D" id="3.30.559.10">
    <property type="entry name" value="Chloramphenicol acetyltransferase-like domain"/>
    <property type="match status" value="1"/>
</dbReference>
<evidence type="ECO:0000256" key="1">
    <source>
        <dbReference type="SAM" id="MobiDB-lite"/>
    </source>
</evidence>
<evidence type="ECO:0000313" key="3">
    <source>
        <dbReference type="Proteomes" id="UP000029665"/>
    </source>
</evidence>
<dbReference type="Proteomes" id="UP000029665">
    <property type="component" value="Unassembled WGS sequence"/>
</dbReference>
<dbReference type="AlphaFoldDB" id="A0A060SUQ8"/>
<name>A0A060SUQ8_PYCCI</name>
<sequence>MRSLSQQYQGHDLRDLPTPTFDKRTFSPPTGSLVERYAPLIPHLVETYSVTDVSKRYAEMNAHTSPIRFKITLAQLTKLKDKVSNRLDPTSVKPTSQDILTAYVVSVLNRCSDVPITTITNAASYRHVSEVLASPDVAGNAVYVIPATLPRTPLPMAQTAMAIRRSVQSSRERTFVEEYMAAASALMQEAVNNNRTWFFSPRPGKLTVNSNASIDWRSAHFGYPTTSRFHTSGFSDRYLRVFRSNPEPSMTTALGAEDPSNQSLDVFFSIADTLKEKVGSLIQSELNGHDFPDNIPDA</sequence>
<dbReference type="OMA" id="RTFVEEY"/>
<dbReference type="InterPro" id="IPR023213">
    <property type="entry name" value="CAT-like_dom_sf"/>
</dbReference>
<dbReference type="HOGENOM" id="CLU_934283_0_0_1"/>
<comment type="caution">
    <text evidence="2">The sequence shown here is derived from an EMBL/GenBank/DDBJ whole genome shotgun (WGS) entry which is preliminary data.</text>
</comment>
<keyword evidence="3" id="KW-1185">Reference proteome</keyword>
<organism evidence="2 3">
    <name type="scientific">Pycnoporus cinnabarinus</name>
    <name type="common">Cinnabar-red polypore</name>
    <name type="synonym">Trametes cinnabarina</name>
    <dbReference type="NCBI Taxonomy" id="5643"/>
    <lineage>
        <taxon>Eukaryota</taxon>
        <taxon>Fungi</taxon>
        <taxon>Dikarya</taxon>
        <taxon>Basidiomycota</taxon>
        <taxon>Agaricomycotina</taxon>
        <taxon>Agaricomycetes</taxon>
        <taxon>Polyporales</taxon>
        <taxon>Polyporaceae</taxon>
        <taxon>Trametes</taxon>
    </lineage>
</organism>
<feature type="region of interest" description="Disordered" evidence="1">
    <location>
        <begin position="1"/>
        <end position="28"/>
    </location>
</feature>
<feature type="compositionally biased region" description="Basic and acidic residues" evidence="1">
    <location>
        <begin position="11"/>
        <end position="25"/>
    </location>
</feature>